<keyword evidence="4" id="KW-1185">Reference proteome</keyword>
<organism evidence="3 4">
    <name type="scientific">Xanthomonas campestris pv. campestris (strain ATCC 33913 / DSM 3586 / NCPPB 528 / LMG 568 / P 25)</name>
    <dbReference type="NCBI Taxonomy" id="190485"/>
    <lineage>
        <taxon>Bacteria</taxon>
        <taxon>Pseudomonadati</taxon>
        <taxon>Pseudomonadota</taxon>
        <taxon>Gammaproteobacteria</taxon>
        <taxon>Lysobacterales</taxon>
        <taxon>Lysobacteraceae</taxon>
        <taxon>Xanthomonas</taxon>
    </lineage>
</organism>
<dbReference type="OrthoDB" id="9986470at2"/>
<keyword evidence="2" id="KW-1133">Transmembrane helix</keyword>
<feature type="compositionally biased region" description="Basic and acidic residues" evidence="1">
    <location>
        <begin position="30"/>
        <end position="48"/>
    </location>
</feature>
<name>Q8PE69_XANCP</name>
<keyword evidence="2" id="KW-0472">Membrane</keyword>
<evidence type="ECO:0000313" key="4">
    <source>
        <dbReference type="Proteomes" id="UP000001010"/>
    </source>
</evidence>
<protein>
    <submittedName>
        <fullName evidence="3">Uncharacterized protein</fullName>
    </submittedName>
</protein>
<sequence length="119" mass="12520">MQRSACPGTGEFGLGGCRPGAGGEQDDQHDEVSDQAHDGLRSGPERDASPSGSHRRGRPSCLARHRRVPGGPRPPGSTVQFTIFLQSFRVLVAFFSAIACPGWPALILVISVAIAFLPG</sequence>
<evidence type="ECO:0000256" key="2">
    <source>
        <dbReference type="SAM" id="Phobius"/>
    </source>
</evidence>
<dbReference type="AlphaFoldDB" id="Q8PE69"/>
<dbReference type="Proteomes" id="UP000001010">
    <property type="component" value="Chromosome"/>
</dbReference>
<dbReference type="EMBL" id="AE008922">
    <property type="protein sequence ID" value="AAM39431.1"/>
    <property type="molecule type" value="Genomic_DNA"/>
</dbReference>
<feature type="compositionally biased region" description="Gly residues" evidence="1">
    <location>
        <begin position="10"/>
        <end position="23"/>
    </location>
</feature>
<proteinExistence type="predicted"/>
<feature type="region of interest" description="Disordered" evidence="1">
    <location>
        <begin position="1"/>
        <end position="76"/>
    </location>
</feature>
<evidence type="ECO:0000313" key="3">
    <source>
        <dbReference type="EMBL" id="AAM39431.1"/>
    </source>
</evidence>
<dbReference type="HOGENOM" id="CLU_2060549_0_0_6"/>
<dbReference type="KEGG" id="xcc:XCC0112"/>
<gene>
    <name evidence="3" type="ordered locus">XCC0112</name>
</gene>
<accession>Q8PE69</accession>
<keyword evidence="2" id="KW-0812">Transmembrane</keyword>
<reference evidence="3 4" key="1">
    <citation type="journal article" date="2002" name="Nature">
        <title>Comparison of the genomes of two Xanthomonas pathogens with differing host specificities.</title>
        <authorList>
            <person name="da Silva A.C."/>
            <person name="Ferro J.A."/>
            <person name="Reinach F.C."/>
            <person name="Farah C.S."/>
            <person name="Furlan L.R."/>
            <person name="Quaggio R.B."/>
            <person name="Monteiro-Vitorello C.B."/>
            <person name="Van Sluys M.A."/>
            <person name="Almeida N.F."/>
            <person name="Alves L.M."/>
            <person name="do Amaral A.M."/>
            <person name="Bertolini M.C."/>
            <person name="Camargo L.E."/>
            <person name="Camarotte G."/>
            <person name="Cannavan F."/>
            <person name="Cardozo J."/>
            <person name="Chambergo F."/>
            <person name="Ciapina L.P."/>
            <person name="Cicarelli R.M."/>
            <person name="Coutinho L.L."/>
            <person name="Cursino-Santos J.R."/>
            <person name="El-Dorry H."/>
            <person name="Faria J.B."/>
            <person name="Ferreira A.J."/>
            <person name="Ferreira R.C."/>
            <person name="Ferro M.I."/>
            <person name="Formighieri E.F."/>
            <person name="Franco M.C."/>
            <person name="Greggio C.C."/>
            <person name="Gruber A."/>
            <person name="Katsuyama A.M."/>
            <person name="Kishi L.T."/>
            <person name="Leite R.P."/>
            <person name="Lemos E.G."/>
            <person name="Lemos M.V."/>
            <person name="Locali E.C."/>
            <person name="Machado M.A."/>
            <person name="Madeira A.M."/>
            <person name="Martinez-Rossi N.M."/>
            <person name="Martins E.C."/>
            <person name="Meidanis J."/>
            <person name="Menck C.F."/>
            <person name="Miyaki C.Y."/>
            <person name="Moon D.H."/>
            <person name="Moreira L.M."/>
            <person name="Novo M.T."/>
            <person name="Okura V.K."/>
            <person name="Oliveira M.C."/>
            <person name="Oliveira V.R."/>
            <person name="Pereira H.A."/>
            <person name="Rossi A."/>
            <person name="Sena J.A."/>
            <person name="Silva C."/>
            <person name="de Souza R.F."/>
            <person name="Spinola L.A."/>
            <person name="Takita M.A."/>
            <person name="Tamura R.E."/>
            <person name="Teixeira E.C."/>
            <person name="Tezza R.I."/>
            <person name="Trindade dos Santos M."/>
            <person name="Truffi D."/>
            <person name="Tsai S.M."/>
            <person name="White F.F."/>
            <person name="Setubal J.C."/>
            <person name="Kitajima J.P."/>
        </authorList>
    </citation>
    <scope>NUCLEOTIDE SEQUENCE [LARGE SCALE GENOMIC DNA]</scope>
    <source>
        <strain evidence="4">ATCC 33913 / DSM 3586 / NCPPB 528 / LMG 568 / P 25</strain>
    </source>
</reference>
<feature type="transmembrane region" description="Helical" evidence="2">
    <location>
        <begin position="90"/>
        <end position="117"/>
    </location>
</feature>
<feature type="compositionally biased region" description="Basic residues" evidence="1">
    <location>
        <begin position="53"/>
        <end position="68"/>
    </location>
</feature>
<dbReference type="EnsemblBacteria" id="AAM39431">
    <property type="protein sequence ID" value="AAM39431"/>
    <property type="gene ID" value="XCC0112"/>
</dbReference>
<evidence type="ECO:0000256" key="1">
    <source>
        <dbReference type="SAM" id="MobiDB-lite"/>
    </source>
</evidence>